<dbReference type="GO" id="GO:0003677">
    <property type="term" value="F:DNA binding"/>
    <property type="evidence" value="ECO:0007669"/>
    <property type="project" value="InterPro"/>
</dbReference>
<comment type="caution">
    <text evidence="1">The sequence shown here is derived from an EMBL/GenBank/DDBJ whole genome shotgun (WGS) entry which is preliminary data.</text>
</comment>
<dbReference type="SUPFAM" id="SSF46894">
    <property type="entry name" value="C-terminal effector domain of the bipartite response regulators"/>
    <property type="match status" value="1"/>
</dbReference>
<proteinExistence type="predicted"/>
<dbReference type="EMBL" id="QRAP01000010">
    <property type="protein sequence ID" value="RDK86757.1"/>
    <property type="molecule type" value="Genomic_DNA"/>
</dbReference>
<evidence type="ECO:0008006" key="3">
    <source>
        <dbReference type="Google" id="ProtNLM"/>
    </source>
</evidence>
<protein>
    <recommendedName>
        <fullName evidence="3">Regulatory LuxR family protein</fullName>
    </recommendedName>
</protein>
<sequence length="219" mass="24762">MVRYYFISDNRYFLAGIESICKDTGLMFTSVYIETMTHDVNISVHREDVAIVYLSAMMQYQDLLSKVYRLFKTVLFIIDGEIEETADSSTLIPASMSGSELIVTLLKASVVRQHIPQITDRGRVILEGLYRGKSVFDISQRAQIREKSVYALKRNLLKQLGLGKMNSACGLAIAYNTLVLQIKNKNMFAERRPVDEPVENLPVPSRGSSSAVFNYILTM</sequence>
<evidence type="ECO:0000313" key="2">
    <source>
        <dbReference type="Proteomes" id="UP000254848"/>
    </source>
</evidence>
<dbReference type="Proteomes" id="UP000254848">
    <property type="component" value="Unassembled WGS sequence"/>
</dbReference>
<dbReference type="InterPro" id="IPR016032">
    <property type="entry name" value="Sig_transdc_resp-reg_C-effctor"/>
</dbReference>
<organism evidence="1 2">
    <name type="scientific">Enterobacillus tribolii</name>
    <dbReference type="NCBI Taxonomy" id="1487935"/>
    <lineage>
        <taxon>Bacteria</taxon>
        <taxon>Pseudomonadati</taxon>
        <taxon>Pseudomonadota</taxon>
        <taxon>Gammaproteobacteria</taxon>
        <taxon>Enterobacterales</taxon>
        <taxon>Hafniaceae</taxon>
        <taxon>Enterobacillus</taxon>
    </lineage>
</organism>
<dbReference type="OrthoDB" id="6631696at2"/>
<name>A0A370QEG8_9GAMM</name>
<keyword evidence="2" id="KW-1185">Reference proteome</keyword>
<gene>
    <name evidence="1" type="ORF">C8D90_11031</name>
</gene>
<dbReference type="GO" id="GO:0006355">
    <property type="term" value="P:regulation of DNA-templated transcription"/>
    <property type="evidence" value="ECO:0007669"/>
    <property type="project" value="InterPro"/>
</dbReference>
<reference evidence="1 2" key="1">
    <citation type="submission" date="2018-07" db="EMBL/GenBank/DDBJ databases">
        <title>Genomic Encyclopedia of Type Strains, Phase IV (KMG-IV): sequencing the most valuable type-strain genomes for metagenomic binning, comparative biology and taxonomic classification.</title>
        <authorList>
            <person name="Goeker M."/>
        </authorList>
    </citation>
    <scope>NUCLEOTIDE SEQUENCE [LARGE SCALE GENOMIC DNA]</scope>
    <source>
        <strain evidence="1 2">DSM 103736</strain>
    </source>
</reference>
<accession>A0A370QEG8</accession>
<dbReference type="AlphaFoldDB" id="A0A370QEG8"/>
<evidence type="ECO:0000313" key="1">
    <source>
        <dbReference type="EMBL" id="RDK86757.1"/>
    </source>
</evidence>
<dbReference type="RefSeq" id="WP_115459901.1">
    <property type="nucleotide sequence ID" value="NZ_QRAP01000010.1"/>
</dbReference>